<feature type="compositionally biased region" description="Basic and acidic residues" evidence="2">
    <location>
        <begin position="587"/>
        <end position="656"/>
    </location>
</feature>
<dbReference type="InterPro" id="IPR008984">
    <property type="entry name" value="SMAD_FHA_dom_sf"/>
</dbReference>
<name>A0AAV0ALC4_PHAPC</name>
<feature type="compositionally biased region" description="Basic and acidic residues" evidence="2">
    <location>
        <begin position="337"/>
        <end position="348"/>
    </location>
</feature>
<protein>
    <recommendedName>
        <fullName evidence="4">FHA domain-containing protein</fullName>
    </recommendedName>
</protein>
<dbReference type="SMART" id="SM00240">
    <property type="entry name" value="FHA"/>
    <property type="match status" value="1"/>
</dbReference>
<feature type="compositionally biased region" description="Pro residues" evidence="2">
    <location>
        <begin position="414"/>
        <end position="424"/>
    </location>
</feature>
<feature type="coiled-coil region" evidence="1">
    <location>
        <begin position="521"/>
        <end position="548"/>
    </location>
</feature>
<comment type="caution">
    <text evidence="5">The sequence shown here is derived from an EMBL/GenBank/DDBJ whole genome shotgun (WGS) entry which is preliminary data.</text>
</comment>
<dbReference type="Gene3D" id="2.60.200.20">
    <property type="match status" value="1"/>
</dbReference>
<evidence type="ECO:0000259" key="4">
    <source>
        <dbReference type="PROSITE" id="PS50006"/>
    </source>
</evidence>
<keyword evidence="3" id="KW-0472">Membrane</keyword>
<dbReference type="Pfam" id="PF00498">
    <property type="entry name" value="FHA"/>
    <property type="match status" value="1"/>
</dbReference>
<keyword evidence="1" id="KW-0175">Coiled coil</keyword>
<dbReference type="PROSITE" id="PS50006">
    <property type="entry name" value="FHA_DOMAIN"/>
    <property type="match status" value="1"/>
</dbReference>
<dbReference type="AlphaFoldDB" id="A0AAV0ALC4"/>
<dbReference type="EMBL" id="CALTRL010000742">
    <property type="protein sequence ID" value="CAH7669492.1"/>
    <property type="molecule type" value="Genomic_DNA"/>
</dbReference>
<accession>A0AAV0ALC4</accession>
<dbReference type="InterPro" id="IPR000253">
    <property type="entry name" value="FHA_dom"/>
</dbReference>
<keyword evidence="3" id="KW-0812">Transmembrane</keyword>
<feature type="domain" description="FHA" evidence="4">
    <location>
        <begin position="65"/>
        <end position="121"/>
    </location>
</feature>
<evidence type="ECO:0000256" key="2">
    <source>
        <dbReference type="SAM" id="MobiDB-lite"/>
    </source>
</evidence>
<evidence type="ECO:0000313" key="5">
    <source>
        <dbReference type="EMBL" id="CAH7669492.1"/>
    </source>
</evidence>
<dbReference type="PANTHER" id="PTHR15715">
    <property type="entry name" value="CENTROSOMAL PROTEIN OF 170 KDA"/>
    <property type="match status" value="1"/>
</dbReference>
<feature type="compositionally biased region" description="Polar residues" evidence="2">
    <location>
        <begin position="387"/>
        <end position="410"/>
    </location>
</feature>
<reference evidence="5" key="1">
    <citation type="submission" date="2022-06" db="EMBL/GenBank/DDBJ databases">
        <authorList>
            <consortium name="SYNGENTA / RWTH Aachen University"/>
        </authorList>
    </citation>
    <scope>NUCLEOTIDE SEQUENCE</scope>
</reference>
<feature type="transmembrane region" description="Helical" evidence="3">
    <location>
        <begin position="663"/>
        <end position="684"/>
    </location>
</feature>
<evidence type="ECO:0000256" key="1">
    <source>
        <dbReference type="SAM" id="Coils"/>
    </source>
</evidence>
<evidence type="ECO:0000256" key="3">
    <source>
        <dbReference type="SAM" id="Phobius"/>
    </source>
</evidence>
<feature type="region of interest" description="Disordered" evidence="2">
    <location>
        <begin position="1"/>
        <end position="28"/>
    </location>
</feature>
<keyword evidence="6" id="KW-1185">Reference proteome</keyword>
<feature type="compositionally biased region" description="Polar residues" evidence="2">
    <location>
        <begin position="314"/>
        <end position="334"/>
    </location>
</feature>
<feature type="region of interest" description="Disordered" evidence="2">
    <location>
        <begin position="560"/>
        <end position="656"/>
    </location>
</feature>
<dbReference type="InterPro" id="IPR051176">
    <property type="entry name" value="Cent_Immune-Sig_Mod"/>
</dbReference>
<sequence>MSLRRSVNSSEVKSSTGKNNQQANTYNQPQPQLHHHITYPALHLHPVNDTFIPKQIALNPNGQKVKIGRQTNQKTVPNATNGFFDSKVLSRMHAEVWTEGGKVLIRDVKSSNGTFINGDRLSPEGVESQAFQLHTDDLVEFGIDIIADDNKSIVHHKVATKVFLVMNTEDAAAAANFYRNNGPDLSVNRRASRPGVFSGGSFDHVLSRLQSELEKSRATGQELYTLNSTMNEIHDTLGGGTGPPPPLPPPYGGRIPNFAQNAQNQQQNWIQTQLTETQASLASHVEKVKSIEAILGEHEQLKREVYLLKEKLEQSSNNDRSGSSADLVQDTSTGAGDGERSDTTKELEIVDQTGRVSPIATMLEQEEEEDALKTLEGSELDDDGDSASVSSTDTLTWKPTKNSYLNQGSIKSPHSPPPNPPISPTPVATIDPKQIESIIELNTTLNERIDSISIKLQEAILSTTSLSERTQKSTDLIQALENRLSAYQEHNKLGETRLIELVDGNIRNWKESLEISSKVERERFEEERRAFDERIESLRELIEGQEKRLRFVESFQQSSSSRRVEAVDENERDDRKSISKPKLSPKGSKDNSSKDRERDDEMEKDHLDIQKGESDGKMVSEKKKNKKDVLEFDRIEDHRNGIGKSDGRPSSNDDRRNLIDVPYFPYISAASGVALLSLIAYSLVDHLKD</sequence>
<dbReference type="GO" id="GO:0005737">
    <property type="term" value="C:cytoplasm"/>
    <property type="evidence" value="ECO:0007669"/>
    <property type="project" value="TreeGrafter"/>
</dbReference>
<gene>
    <name evidence="5" type="ORF">PPACK8108_LOCUS4115</name>
</gene>
<feature type="region of interest" description="Disordered" evidence="2">
    <location>
        <begin position="314"/>
        <end position="429"/>
    </location>
</feature>
<dbReference type="SUPFAM" id="SSF49879">
    <property type="entry name" value="SMAD/FHA domain"/>
    <property type="match status" value="1"/>
</dbReference>
<dbReference type="PANTHER" id="PTHR15715:SF37">
    <property type="entry name" value="LD47843P"/>
    <property type="match status" value="1"/>
</dbReference>
<keyword evidence="3" id="KW-1133">Transmembrane helix</keyword>
<proteinExistence type="predicted"/>
<organism evidence="5 6">
    <name type="scientific">Phakopsora pachyrhizi</name>
    <name type="common">Asian soybean rust disease fungus</name>
    <dbReference type="NCBI Taxonomy" id="170000"/>
    <lineage>
        <taxon>Eukaryota</taxon>
        <taxon>Fungi</taxon>
        <taxon>Dikarya</taxon>
        <taxon>Basidiomycota</taxon>
        <taxon>Pucciniomycotina</taxon>
        <taxon>Pucciniomycetes</taxon>
        <taxon>Pucciniales</taxon>
        <taxon>Phakopsoraceae</taxon>
        <taxon>Phakopsora</taxon>
    </lineage>
</organism>
<dbReference type="Proteomes" id="UP001153365">
    <property type="component" value="Unassembled WGS sequence"/>
</dbReference>
<evidence type="ECO:0000313" key="6">
    <source>
        <dbReference type="Proteomes" id="UP001153365"/>
    </source>
</evidence>